<sequence length="568" mass="64482">MKNKFDLLNELKRINGKGYKAYKDIQGMYEFDKYILSIDYVQGDPFASPSRIRVIIKQKYAGFPYELFDKEHKKIAVVDHLTRLFYSNLIKYYNRISGSGKSGLISIDVCGQEILDRTSIFINKEKVEVRLEIGLPASGRRILADRAEDMLLTVLPSIIEKTLFYNNINKKALIKHIQLIEDQVFIREQLKQKKLIAFIADGAILPRESGVSDKPMKKGSIPFKSPESLKKSFDLPNRGEIIGMAIPEGVTLIVGGGYHGKSTLLKALELGVYNHIEGDGREFVITEETAVKIRAEDGRRIEKVNITPFITNLPNGKDTYKFCTENASGSTSQAANIMEAIEINSKVLLIDEDTSATNFMIRDKKMQRLVNRDKEPITPFIDRVRSLYNKNNISTIVVVGSSGEYFNKADTVIMMDEYIPKDVTDIAKKIANNTYEMVHDSNDDSYSINNSRVVLKSSFSKEYKGVKLKTRGLNTIIYNKDSIELNYVEQLVHSSQTKCIANIIYYIMNNIVDNKKNMSEIVNEVYSLIKKNGLEVVSSYKGHPGNMALPRKFEIAATLNRFRNLHIK</sequence>
<dbReference type="AlphaFoldDB" id="A0A151B524"/>
<dbReference type="InterPro" id="IPR019195">
    <property type="entry name" value="ABC_ATPase_put"/>
</dbReference>
<dbReference type="RefSeq" id="WP_066823953.1">
    <property type="nucleotide sequence ID" value="NZ_LTBA01000009.1"/>
</dbReference>
<dbReference type="InterPro" id="IPR027417">
    <property type="entry name" value="P-loop_NTPase"/>
</dbReference>
<dbReference type="Pfam" id="PF20446">
    <property type="entry name" value="ABC_N"/>
    <property type="match status" value="1"/>
</dbReference>
<comment type="caution">
    <text evidence="4">The sequence shown here is derived from an EMBL/GenBank/DDBJ whole genome shotgun (WGS) entry which is preliminary data.</text>
</comment>
<dbReference type="PANTHER" id="PTHR38149">
    <property type="entry name" value="ATPASE"/>
    <property type="match status" value="1"/>
</dbReference>
<dbReference type="Pfam" id="PF09818">
    <property type="entry name" value="ABC_ATPase"/>
    <property type="match status" value="1"/>
</dbReference>
<dbReference type="PANTHER" id="PTHR38149:SF1">
    <property type="entry name" value="ATPASE"/>
    <property type="match status" value="1"/>
</dbReference>
<feature type="domain" description="ATPase of the ABC class C-terminal" evidence="1">
    <location>
        <begin position="170"/>
        <end position="444"/>
    </location>
</feature>
<gene>
    <name evidence="4" type="ORF">CLTEP_11840</name>
</gene>
<protein>
    <submittedName>
        <fullName evidence="4">Putative ATPase of the ABC class</fullName>
    </submittedName>
</protein>
<dbReference type="InterPro" id="IPR049069">
    <property type="entry name" value="MRB1590-like_C"/>
</dbReference>
<dbReference type="STRING" id="1121338.CLTEP_11840"/>
<organism evidence="4 5">
    <name type="scientific">Clostridium tepidiprofundi DSM 19306</name>
    <dbReference type="NCBI Taxonomy" id="1121338"/>
    <lineage>
        <taxon>Bacteria</taxon>
        <taxon>Bacillati</taxon>
        <taxon>Bacillota</taxon>
        <taxon>Clostridia</taxon>
        <taxon>Eubacteriales</taxon>
        <taxon>Clostridiaceae</taxon>
        <taxon>Clostridium</taxon>
    </lineage>
</organism>
<dbReference type="Gene3D" id="3.40.50.300">
    <property type="entry name" value="P-loop containing nucleotide triphosphate hydrolases"/>
    <property type="match status" value="1"/>
</dbReference>
<evidence type="ECO:0000259" key="1">
    <source>
        <dbReference type="Pfam" id="PF09818"/>
    </source>
</evidence>
<dbReference type="Proteomes" id="UP000075531">
    <property type="component" value="Unassembled WGS sequence"/>
</dbReference>
<dbReference type="OrthoDB" id="9809999at2"/>
<evidence type="ECO:0000259" key="2">
    <source>
        <dbReference type="Pfam" id="PF20446"/>
    </source>
</evidence>
<dbReference type="Pfam" id="PF21117">
    <property type="entry name" value="MRB1590_C"/>
    <property type="match status" value="1"/>
</dbReference>
<proteinExistence type="predicted"/>
<evidence type="ECO:0000313" key="4">
    <source>
        <dbReference type="EMBL" id="KYH34862.1"/>
    </source>
</evidence>
<accession>A0A151B524</accession>
<name>A0A151B524_9CLOT</name>
<dbReference type="InterPro" id="IPR046833">
    <property type="entry name" value="ABC_N"/>
</dbReference>
<reference evidence="4 5" key="1">
    <citation type="submission" date="2016-02" db="EMBL/GenBank/DDBJ databases">
        <title>Genome sequence of Clostridium tepidiprofundi DSM 19306.</title>
        <authorList>
            <person name="Poehlein A."/>
            <person name="Daniel R."/>
        </authorList>
    </citation>
    <scope>NUCLEOTIDE SEQUENCE [LARGE SCALE GENOMIC DNA]</scope>
    <source>
        <strain evidence="4 5">DSM 19306</strain>
    </source>
</reference>
<evidence type="ECO:0000313" key="5">
    <source>
        <dbReference type="Proteomes" id="UP000075531"/>
    </source>
</evidence>
<dbReference type="EMBL" id="LTBA01000009">
    <property type="protein sequence ID" value="KYH34862.1"/>
    <property type="molecule type" value="Genomic_DNA"/>
</dbReference>
<evidence type="ECO:0000259" key="3">
    <source>
        <dbReference type="Pfam" id="PF21117"/>
    </source>
</evidence>
<dbReference type="InterPro" id="IPR046834">
    <property type="entry name" value="ABC_ATPase_C"/>
</dbReference>
<dbReference type="PATRIC" id="fig|1121338.3.peg.1215"/>
<feature type="domain" description="MRB1590-like C-terminal" evidence="3">
    <location>
        <begin position="467"/>
        <end position="568"/>
    </location>
</feature>
<keyword evidence="5" id="KW-1185">Reference proteome</keyword>
<dbReference type="SUPFAM" id="SSF52540">
    <property type="entry name" value="P-loop containing nucleoside triphosphate hydrolases"/>
    <property type="match status" value="1"/>
</dbReference>
<feature type="domain" description="ATPase of the ABC class N-terminal" evidence="2">
    <location>
        <begin position="6"/>
        <end position="165"/>
    </location>
</feature>